<dbReference type="OrthoDB" id="10051395at2759"/>
<name>A0A6A6DZU1_9PEZI</name>
<dbReference type="InterPro" id="IPR014756">
    <property type="entry name" value="Ig_E-set"/>
</dbReference>
<sequence length="363" mass="40712">MEVRLVEPRVENPVVSISLPTDERLREACNGIDPGGFHIRHPPAPHLLSSFITPDDQLFQTIHMGAAVVDTSKWLLLIDGLVKRPFTLTLPQLLRLPQTTITAFHECYGSPIKPPTDAVWRIGNVQWTGVRLSHLLNMASPLPEARYVWSEGLDKGTFHGITSDCYQKDLPLEKALRPEVLVAFELNGQPLSKERGGPVRLVVPGWFGTNMTKWLCRLSLQDWRASGPYTTIFYNELDPTDRAGKRKRPVWSVETNSMIVRPSPEAVLRGPDLTIEGWAWSEEPVTQVLLGTDHKASWVEAEVMPREDFSWQKWRIGLTLSPGDYTLMSRAKSASGVQQPLSGRRNHVHSLKIKVVEDVPGGS</sequence>
<dbReference type="InterPro" id="IPR036374">
    <property type="entry name" value="OxRdtase_Mopterin-bd_sf"/>
</dbReference>
<evidence type="ECO:0000313" key="2">
    <source>
        <dbReference type="EMBL" id="KAF2185191.1"/>
    </source>
</evidence>
<dbReference type="PRINTS" id="PR00407">
    <property type="entry name" value="EUMOPTERIN"/>
</dbReference>
<dbReference type="GO" id="GO:0006790">
    <property type="term" value="P:sulfur compound metabolic process"/>
    <property type="evidence" value="ECO:0007669"/>
    <property type="project" value="TreeGrafter"/>
</dbReference>
<dbReference type="Gene3D" id="3.90.420.10">
    <property type="entry name" value="Oxidoreductase, molybdopterin-binding domain"/>
    <property type="match status" value="1"/>
</dbReference>
<dbReference type="GO" id="GO:0008482">
    <property type="term" value="F:sulfite oxidase activity"/>
    <property type="evidence" value="ECO:0007669"/>
    <property type="project" value="TreeGrafter"/>
</dbReference>
<evidence type="ECO:0000259" key="1">
    <source>
        <dbReference type="Pfam" id="PF00174"/>
    </source>
</evidence>
<dbReference type="GO" id="GO:0005739">
    <property type="term" value="C:mitochondrion"/>
    <property type="evidence" value="ECO:0007669"/>
    <property type="project" value="TreeGrafter"/>
</dbReference>
<dbReference type="InterPro" id="IPR000572">
    <property type="entry name" value="OxRdtase_Mopterin-bd_dom"/>
</dbReference>
<feature type="domain" description="Oxidoreductase molybdopterin-binding" evidence="1">
    <location>
        <begin position="64"/>
        <end position="227"/>
    </location>
</feature>
<dbReference type="PANTHER" id="PTHR19372:SF7">
    <property type="entry name" value="SULFITE OXIDASE, MITOCHONDRIAL"/>
    <property type="match status" value="1"/>
</dbReference>
<dbReference type="GO" id="GO:0020037">
    <property type="term" value="F:heme binding"/>
    <property type="evidence" value="ECO:0007669"/>
    <property type="project" value="TreeGrafter"/>
</dbReference>
<evidence type="ECO:0000313" key="3">
    <source>
        <dbReference type="Proteomes" id="UP000800200"/>
    </source>
</evidence>
<proteinExistence type="predicted"/>
<keyword evidence="3" id="KW-1185">Reference proteome</keyword>
<dbReference type="GO" id="GO:0043546">
    <property type="term" value="F:molybdopterin cofactor binding"/>
    <property type="evidence" value="ECO:0007669"/>
    <property type="project" value="TreeGrafter"/>
</dbReference>
<reference evidence="2" key="1">
    <citation type="journal article" date="2020" name="Stud. Mycol.">
        <title>101 Dothideomycetes genomes: a test case for predicting lifestyles and emergence of pathogens.</title>
        <authorList>
            <person name="Haridas S."/>
            <person name="Albert R."/>
            <person name="Binder M."/>
            <person name="Bloem J."/>
            <person name="Labutti K."/>
            <person name="Salamov A."/>
            <person name="Andreopoulos B."/>
            <person name="Baker S."/>
            <person name="Barry K."/>
            <person name="Bills G."/>
            <person name="Bluhm B."/>
            <person name="Cannon C."/>
            <person name="Castanera R."/>
            <person name="Culley D."/>
            <person name="Daum C."/>
            <person name="Ezra D."/>
            <person name="Gonzalez J."/>
            <person name="Henrissat B."/>
            <person name="Kuo A."/>
            <person name="Liang C."/>
            <person name="Lipzen A."/>
            <person name="Lutzoni F."/>
            <person name="Magnuson J."/>
            <person name="Mondo S."/>
            <person name="Nolan M."/>
            <person name="Ohm R."/>
            <person name="Pangilinan J."/>
            <person name="Park H.-J."/>
            <person name="Ramirez L."/>
            <person name="Alfaro M."/>
            <person name="Sun H."/>
            <person name="Tritt A."/>
            <person name="Yoshinaga Y."/>
            <person name="Zwiers L.-H."/>
            <person name="Turgeon B."/>
            <person name="Goodwin S."/>
            <person name="Spatafora J."/>
            <person name="Crous P."/>
            <person name="Grigoriev I."/>
        </authorList>
    </citation>
    <scope>NUCLEOTIDE SEQUENCE</scope>
    <source>
        <strain evidence="2">CBS 207.26</strain>
    </source>
</reference>
<organism evidence="2 3">
    <name type="scientific">Zopfia rhizophila CBS 207.26</name>
    <dbReference type="NCBI Taxonomy" id="1314779"/>
    <lineage>
        <taxon>Eukaryota</taxon>
        <taxon>Fungi</taxon>
        <taxon>Dikarya</taxon>
        <taxon>Ascomycota</taxon>
        <taxon>Pezizomycotina</taxon>
        <taxon>Dothideomycetes</taxon>
        <taxon>Dothideomycetes incertae sedis</taxon>
        <taxon>Zopfiaceae</taxon>
        <taxon>Zopfia</taxon>
    </lineage>
</organism>
<dbReference type="Proteomes" id="UP000800200">
    <property type="component" value="Unassembled WGS sequence"/>
</dbReference>
<dbReference type="AlphaFoldDB" id="A0A6A6DZU1"/>
<protein>
    <submittedName>
        <fullName evidence="2">Molybdopterin binding oxidoreductase</fullName>
    </submittedName>
</protein>
<dbReference type="EMBL" id="ML994634">
    <property type="protein sequence ID" value="KAF2185191.1"/>
    <property type="molecule type" value="Genomic_DNA"/>
</dbReference>
<dbReference type="PANTHER" id="PTHR19372">
    <property type="entry name" value="SULFITE REDUCTASE"/>
    <property type="match status" value="1"/>
</dbReference>
<dbReference type="Pfam" id="PF00174">
    <property type="entry name" value="Oxidored_molyb"/>
    <property type="match status" value="1"/>
</dbReference>
<dbReference type="SUPFAM" id="SSF56524">
    <property type="entry name" value="Oxidoreductase molybdopterin-binding domain"/>
    <property type="match status" value="1"/>
</dbReference>
<dbReference type="SUPFAM" id="SSF81296">
    <property type="entry name" value="E set domains"/>
    <property type="match status" value="1"/>
</dbReference>
<dbReference type="Gene3D" id="2.60.40.650">
    <property type="match status" value="1"/>
</dbReference>
<accession>A0A6A6DZU1</accession>
<gene>
    <name evidence="2" type="ORF">K469DRAFT_164284</name>
</gene>
<dbReference type="InterPro" id="IPR008335">
    <property type="entry name" value="Mopterin_OxRdtase_euk"/>
</dbReference>